<comment type="caution">
    <text evidence="10">The sequence shown here is derived from an EMBL/GenBank/DDBJ whole genome shotgun (WGS) entry which is preliminary data.</text>
</comment>
<dbReference type="CDD" id="cd00106">
    <property type="entry name" value="KISc"/>
    <property type="match status" value="1"/>
</dbReference>
<feature type="region of interest" description="Disordered" evidence="8">
    <location>
        <begin position="112"/>
        <end position="131"/>
    </location>
</feature>
<gene>
    <name evidence="10" type="ORF">SEMRO_251_G099320.1</name>
</gene>
<feature type="compositionally biased region" description="Low complexity" evidence="8">
    <location>
        <begin position="112"/>
        <end position="129"/>
    </location>
</feature>
<dbReference type="Pfam" id="PF00225">
    <property type="entry name" value="Kinesin"/>
    <property type="match status" value="1"/>
</dbReference>
<dbReference type="GO" id="GO:0007052">
    <property type="term" value="P:mitotic spindle organization"/>
    <property type="evidence" value="ECO:0007669"/>
    <property type="project" value="TreeGrafter"/>
</dbReference>
<dbReference type="EMBL" id="CAICTM010000250">
    <property type="protein sequence ID" value="CAB9506025.1"/>
    <property type="molecule type" value="Genomic_DNA"/>
</dbReference>
<accession>A0A9N8DPS3</accession>
<evidence type="ECO:0000256" key="7">
    <source>
        <dbReference type="SAM" id="Coils"/>
    </source>
</evidence>
<evidence type="ECO:0000256" key="8">
    <source>
        <dbReference type="SAM" id="MobiDB-lite"/>
    </source>
</evidence>
<organism evidence="10 11">
    <name type="scientific">Seminavis robusta</name>
    <dbReference type="NCBI Taxonomy" id="568900"/>
    <lineage>
        <taxon>Eukaryota</taxon>
        <taxon>Sar</taxon>
        <taxon>Stramenopiles</taxon>
        <taxon>Ochrophyta</taxon>
        <taxon>Bacillariophyta</taxon>
        <taxon>Bacillariophyceae</taxon>
        <taxon>Bacillariophycidae</taxon>
        <taxon>Naviculales</taxon>
        <taxon>Naviculaceae</taxon>
        <taxon>Seminavis</taxon>
    </lineage>
</organism>
<dbReference type="Gene3D" id="3.40.850.10">
    <property type="entry name" value="Kinesin motor domain"/>
    <property type="match status" value="1"/>
</dbReference>
<feature type="region of interest" description="Disordered" evidence="8">
    <location>
        <begin position="676"/>
        <end position="698"/>
    </location>
</feature>
<dbReference type="SMART" id="SM00129">
    <property type="entry name" value="KISc"/>
    <property type="match status" value="1"/>
</dbReference>
<keyword evidence="6" id="KW-0505">Motor protein</keyword>
<keyword evidence="11" id="KW-1185">Reference proteome</keyword>
<dbReference type="Proteomes" id="UP001153069">
    <property type="component" value="Unassembled WGS sequence"/>
</dbReference>
<evidence type="ECO:0000256" key="6">
    <source>
        <dbReference type="PROSITE-ProRule" id="PRU00283"/>
    </source>
</evidence>
<comment type="subcellular location">
    <subcellularLocation>
        <location evidence="1">Cytoplasm</location>
    </subcellularLocation>
</comment>
<evidence type="ECO:0000259" key="9">
    <source>
        <dbReference type="PROSITE" id="PS50067"/>
    </source>
</evidence>
<evidence type="ECO:0000256" key="1">
    <source>
        <dbReference type="ARBA" id="ARBA00004496"/>
    </source>
</evidence>
<keyword evidence="5 7" id="KW-0175">Coiled coil</keyword>
<feature type="region of interest" description="Disordered" evidence="8">
    <location>
        <begin position="1123"/>
        <end position="1143"/>
    </location>
</feature>
<dbReference type="PRINTS" id="PR00380">
    <property type="entry name" value="KINESINHEAVY"/>
</dbReference>
<evidence type="ECO:0000313" key="11">
    <source>
        <dbReference type="Proteomes" id="UP001153069"/>
    </source>
</evidence>
<evidence type="ECO:0000256" key="5">
    <source>
        <dbReference type="ARBA" id="ARBA00023054"/>
    </source>
</evidence>
<feature type="coiled-coil region" evidence="7">
    <location>
        <begin position="862"/>
        <end position="959"/>
    </location>
</feature>
<dbReference type="InterPro" id="IPR036961">
    <property type="entry name" value="Kinesin_motor_dom_sf"/>
</dbReference>
<evidence type="ECO:0000256" key="4">
    <source>
        <dbReference type="ARBA" id="ARBA00022840"/>
    </source>
</evidence>
<dbReference type="GO" id="GO:0007018">
    <property type="term" value="P:microtubule-based movement"/>
    <property type="evidence" value="ECO:0007669"/>
    <property type="project" value="InterPro"/>
</dbReference>
<feature type="compositionally biased region" description="Pro residues" evidence="8">
    <location>
        <begin position="538"/>
        <end position="549"/>
    </location>
</feature>
<keyword evidence="3 6" id="KW-0547">Nucleotide-binding</keyword>
<feature type="coiled-coil region" evidence="7">
    <location>
        <begin position="727"/>
        <end position="796"/>
    </location>
</feature>
<evidence type="ECO:0000313" key="10">
    <source>
        <dbReference type="EMBL" id="CAB9506025.1"/>
    </source>
</evidence>
<dbReference type="GO" id="GO:0003777">
    <property type="term" value="F:microtubule motor activity"/>
    <property type="evidence" value="ECO:0007669"/>
    <property type="project" value="InterPro"/>
</dbReference>
<reference evidence="10" key="1">
    <citation type="submission" date="2020-06" db="EMBL/GenBank/DDBJ databases">
        <authorList>
            <consortium name="Plant Systems Biology data submission"/>
        </authorList>
    </citation>
    <scope>NUCLEOTIDE SEQUENCE</scope>
    <source>
        <strain evidence="10">D6</strain>
    </source>
</reference>
<feature type="binding site" evidence="6">
    <location>
        <begin position="194"/>
        <end position="201"/>
    </location>
    <ligand>
        <name>ATP</name>
        <dbReference type="ChEBI" id="CHEBI:30616"/>
    </ligand>
</feature>
<dbReference type="InterPro" id="IPR001752">
    <property type="entry name" value="Kinesin_motor_dom"/>
</dbReference>
<feature type="region of interest" description="Disordered" evidence="8">
    <location>
        <begin position="597"/>
        <end position="635"/>
    </location>
</feature>
<dbReference type="PROSITE" id="PS50067">
    <property type="entry name" value="KINESIN_MOTOR_2"/>
    <property type="match status" value="1"/>
</dbReference>
<dbReference type="GO" id="GO:0051231">
    <property type="term" value="P:spindle elongation"/>
    <property type="evidence" value="ECO:0007669"/>
    <property type="project" value="TreeGrafter"/>
</dbReference>
<keyword evidence="4 6" id="KW-0067">ATP-binding</keyword>
<sequence length="1330" mass="145558">MVTPIKLDASSSRGAGAFFSSPPMIAKSVYSFRSPKPVKTSNIRVITRIRPLLDGEVALGKAPQIVPIDSLDNQPQQIQSTQFDPHNSNFRSPLFPQNGSLIPPPLSSSSAKTSFSLLPPKSSSRLSPLKTRKQTSIVSTSLLATVGPNSQKQFNFDAVLGMQATQQQVYATAVGDKISTNIFNGINVTIMAYGQTASGKSHTMQGLHDQNNGITGTTSFDSDSENISPDDNGLNFNVAENEGIIPRALHDLFKGKNDYQSSGKGNVTIDLVFYELYNDGIRDLMTSDDDYKSLALLDQGEVGVFIEGLTTTPIHSVRQAHALMTYAAQRRVTASTMKNVQSSRSHSICTLTVRCTPLAGTAGEITQACLTLVDLAGSERIKKTGVVGVQQQESITINKDLFVLGKVVSALADKHRSASKKGKQTHVPFRDSKLTRLLRDSLGGNCFTVFISCVSPADIDMEESINTLRYAERARSISNSIKRNVARTSLSPKQCAAITAENMRLKAMVIKLKNRVAADISRETAPALLDLDQEPHLCSPPPPTSPPYPTKEIFRPTAQQSAISHKSKKGLSPIEIARSGSFLDMDEQHEPQICSPFAPNAQIFRPPSRSSTSSTSSFSKSEDQSQQSEITKNSDKPVWMHFKDLAKITRNVTFPLQSNVEVPGVSNEIELSERSIATQASKESSHGGISSGRVLQLGPQDSVSIEMSELSGRGSNSPIVEERKGNIARLKAETNSLQSAIADLKSEQARMEEKLHIASEEARTMKASYHELQQELYSLEGVVNSKKKELEELNEKSKMEQQCDAARRDSLKEEVAHLDRFVAQLANDVNQLDLCSPQRSFCRILDTAEASIGLDDASCNVENQLQSSLSCLQDKFNLLENQMQSSDELEQQLVHANKQRRLHDRDKAILGAQIAGLEDKLTNATQDADQARQEKEECVVCYEAKIANLAKTIQSLESTHSFLQTDYASVTASLHEKISDLQDTVIQERAQRTEFGRQMQSLKKSNADLTIHLSNKAELLATEQAMTAELRDCLDKVESENRRLKEERVTAIAQPSDPERESATLAILTKIAENDDVENASPHSNLSQCDYIRIKAQRMLQLADAAIVANDVKSTSTCSSAASQFRPRASAESGKDAGTSQPMDKVLQPVSSANSVEITNLNAVFDNTRQCTCASAMFAQNAEHVEFYLPKIVVGCTCGKQPKKVEDDRLNPCALDSILRPWQVAFLASQGITDAVGLVHAGSHRGSALAKEMRKWRSQQGLPSIRTGSCSVALHIWERTCRQILSSVRKQKAQGVLVPKRPEFLELNTSEHENNTAVSSLGGGPFRTSS</sequence>
<dbReference type="SUPFAM" id="SSF52540">
    <property type="entry name" value="P-loop containing nucleoside triphosphate hydrolases"/>
    <property type="match status" value="1"/>
</dbReference>
<keyword evidence="2" id="KW-0963">Cytoplasm</keyword>
<feature type="domain" description="Kinesin motor" evidence="9">
    <location>
        <begin position="42"/>
        <end position="477"/>
    </location>
</feature>
<dbReference type="GO" id="GO:0005737">
    <property type="term" value="C:cytoplasm"/>
    <property type="evidence" value="ECO:0007669"/>
    <property type="project" value="UniProtKB-SubCell"/>
</dbReference>
<comment type="similarity">
    <text evidence="6">Belongs to the TRAFAC class myosin-kinesin ATPase superfamily. Kinesin family.</text>
</comment>
<dbReference type="PANTHER" id="PTHR47969">
    <property type="entry name" value="CHROMOSOME-ASSOCIATED KINESIN KIF4A-RELATED"/>
    <property type="match status" value="1"/>
</dbReference>
<dbReference type="InterPro" id="IPR027640">
    <property type="entry name" value="Kinesin-like_fam"/>
</dbReference>
<dbReference type="PANTHER" id="PTHR47969:SF15">
    <property type="entry name" value="CHROMOSOME-ASSOCIATED KINESIN KIF4A-RELATED"/>
    <property type="match status" value="1"/>
</dbReference>
<feature type="region of interest" description="Disordered" evidence="8">
    <location>
        <begin position="531"/>
        <end position="552"/>
    </location>
</feature>
<dbReference type="OrthoDB" id="3176171at2759"/>
<dbReference type="InterPro" id="IPR027417">
    <property type="entry name" value="P-loop_NTPase"/>
</dbReference>
<evidence type="ECO:0000256" key="3">
    <source>
        <dbReference type="ARBA" id="ARBA00022741"/>
    </source>
</evidence>
<name>A0A9N8DPS3_9STRA</name>
<proteinExistence type="inferred from homology"/>
<dbReference type="GO" id="GO:0005524">
    <property type="term" value="F:ATP binding"/>
    <property type="evidence" value="ECO:0007669"/>
    <property type="project" value="UniProtKB-UniRule"/>
</dbReference>
<feature type="coiled-coil region" evidence="7">
    <location>
        <begin position="1027"/>
        <end position="1054"/>
    </location>
</feature>
<evidence type="ECO:0000256" key="2">
    <source>
        <dbReference type="ARBA" id="ARBA00022490"/>
    </source>
</evidence>
<dbReference type="GO" id="GO:0005875">
    <property type="term" value="C:microtubule associated complex"/>
    <property type="evidence" value="ECO:0007669"/>
    <property type="project" value="TreeGrafter"/>
</dbReference>
<protein>
    <submittedName>
        <fullName evidence="10">Kinesin-like protein</fullName>
    </submittedName>
</protein>
<feature type="compositionally biased region" description="Low complexity" evidence="8">
    <location>
        <begin position="604"/>
        <end position="629"/>
    </location>
</feature>
<dbReference type="GO" id="GO:0008017">
    <property type="term" value="F:microtubule binding"/>
    <property type="evidence" value="ECO:0007669"/>
    <property type="project" value="InterPro"/>
</dbReference>